<evidence type="ECO:0000313" key="4">
    <source>
        <dbReference type="Proteomes" id="UP000604046"/>
    </source>
</evidence>
<dbReference type="InterPro" id="IPR012337">
    <property type="entry name" value="RNaseH-like_sf"/>
</dbReference>
<proteinExistence type="predicted"/>
<keyword evidence="4" id="KW-1185">Reference proteome</keyword>
<organism evidence="3 4">
    <name type="scientific">Symbiodinium natans</name>
    <dbReference type="NCBI Taxonomy" id="878477"/>
    <lineage>
        <taxon>Eukaryota</taxon>
        <taxon>Sar</taxon>
        <taxon>Alveolata</taxon>
        <taxon>Dinophyceae</taxon>
        <taxon>Suessiales</taxon>
        <taxon>Symbiodiniaceae</taxon>
        <taxon>Symbiodinium</taxon>
    </lineage>
</organism>
<dbReference type="Gene3D" id="3.30.420.10">
    <property type="entry name" value="Ribonuclease H-like superfamily/Ribonuclease H"/>
    <property type="match status" value="1"/>
</dbReference>
<dbReference type="AlphaFoldDB" id="A0A812QE89"/>
<dbReference type="OrthoDB" id="411498at2759"/>
<dbReference type="InterPro" id="IPR036397">
    <property type="entry name" value="RNaseH_sf"/>
</dbReference>
<gene>
    <name evidence="3" type="primary">RE1</name>
    <name evidence="3" type="ORF">SNAT2548_LOCUS20636</name>
</gene>
<sequence>MNQLVSIDVFHVFDSNRVRHELLSVIDHATTYHLVCRPPGHRTQDFLHAFTLLWGNVFGAPGTIAADLEPGLQAGLSQYAEFHGCKVRPAAGQAHWQQGVIERHGMWFEEMLKRVIDEKSIVGEDLELAIQAVNSAKNELRRQHGFSPNQAVFGRDPKVPEELMSGVDEEKFIELISEDRQRQREVSIRTSARMAFFRTQADAKFRRSLLQRARVKRGGYRIGELVCFYRIEKVATRRGQWRGPGTIIGAEGGNWWISFGGRCHLVAEEHLRPSTAEELGDLLSTKLARDDLEKLLQLDPDDPETYQEPDQEPGDIDEDPGQEPQHDIDMDFQFDLGPEDSIPDYSPSVAADEGFHPQERVEPLRRELEFLTPPGGVNKRVRKKGPGPGAEVGEHSAHMLKRCQTEKSLEKQLEKELPWRLIPESERPAFRAAEDKQYQEHLKHGALQPLSLEESEAVRQSVDPSRILTSRFAYKDKRWSRRKVDSAVCWKHKARLVIGGHKDPDIHMLQTDAPTINRLSVLILLQLVASRKGSERWEASAGDITAAFLNGDELDRELYLLQPKTGLSGLHPQQLLKITKGILGLPDSPRKWWRKLRESILGLHISYDGIDYKFVQNPLDPCLFQLVGSQQGSSVAPIAYVGVHVDDLLVVGSPEISQQIRHSLSQVFPVDDWEIDDFEYLGSHITVSEKGVYVSQEAYACSRLFEIPVTKDQNEEDLATLEQKIDNQSLIGALSWLSSQSRPDLTCSVSLAQQLQREPSVSDIRFTNQIARRALEHKDKGIWLRPLDLSKLEYLVYHDAAWANAKLGGEEGFRLSQADHELGQMSGTPYDWKERKAKRANSNVASQCGLLVVLTDSEAFAAGGGVCSIVDWKSSATRRVCRSTFGAETTACTEAVEEGQYVRSYVESILSGTLKTVDSLSGHQLRCITDCKSLYDHLHKEGIPRIPTDKRLAIDLSALRQNFDFEKIQDRAPLYWVPTSYQLADILTKPKSATEWWSTLFGEIRLPFASMVLTEGLTPFQALAASYGVYGSAKAMSSGLLDLWSGGRPVALQASRPMLFAATQTWLLIACFGELALFALASRVLHPSVPIAFYVAAAALNTMNEQGTTGDAKFHACFTSVVQVTQSMFGFHTCPTGLRQEESSVKTSGPGWPEGTFVVVRLLALVGLCFLDLPNGLLPIGTLGRPMGRSVLGEEFLSPLLAAVKATRAPKRWRVTLNIAASKAWEERARGPLPSTP</sequence>
<feature type="region of interest" description="Disordered" evidence="1">
    <location>
        <begin position="371"/>
        <end position="396"/>
    </location>
</feature>
<feature type="domain" description="Integrase catalytic" evidence="2">
    <location>
        <begin position="1"/>
        <end position="156"/>
    </location>
</feature>
<dbReference type="Proteomes" id="UP000604046">
    <property type="component" value="Unassembled WGS sequence"/>
</dbReference>
<dbReference type="InterPro" id="IPR001584">
    <property type="entry name" value="Integrase_cat-core"/>
</dbReference>
<feature type="region of interest" description="Disordered" evidence="1">
    <location>
        <begin position="297"/>
        <end position="351"/>
    </location>
</feature>
<evidence type="ECO:0000259" key="2">
    <source>
        <dbReference type="PROSITE" id="PS50994"/>
    </source>
</evidence>
<evidence type="ECO:0000313" key="3">
    <source>
        <dbReference type="EMBL" id="CAE7377903.1"/>
    </source>
</evidence>
<accession>A0A812QE89</accession>
<protein>
    <submittedName>
        <fullName evidence="3">RE1 protein</fullName>
    </submittedName>
</protein>
<feature type="compositionally biased region" description="Acidic residues" evidence="1">
    <location>
        <begin position="299"/>
        <end position="321"/>
    </location>
</feature>
<evidence type="ECO:0000256" key="1">
    <source>
        <dbReference type="SAM" id="MobiDB-lite"/>
    </source>
</evidence>
<dbReference type="SUPFAM" id="SSF53098">
    <property type="entry name" value="Ribonuclease H-like"/>
    <property type="match status" value="1"/>
</dbReference>
<dbReference type="EMBL" id="CAJNDS010002216">
    <property type="protein sequence ID" value="CAE7377903.1"/>
    <property type="molecule type" value="Genomic_DNA"/>
</dbReference>
<name>A0A812QE89_9DINO</name>
<reference evidence="3" key="1">
    <citation type="submission" date="2021-02" db="EMBL/GenBank/DDBJ databases">
        <authorList>
            <person name="Dougan E. K."/>
            <person name="Rhodes N."/>
            <person name="Thang M."/>
            <person name="Chan C."/>
        </authorList>
    </citation>
    <scope>NUCLEOTIDE SEQUENCE</scope>
</reference>
<dbReference type="Pfam" id="PF07727">
    <property type="entry name" value="RVT_2"/>
    <property type="match status" value="1"/>
</dbReference>
<dbReference type="PROSITE" id="PS50994">
    <property type="entry name" value="INTEGRASE"/>
    <property type="match status" value="1"/>
</dbReference>
<dbReference type="GO" id="GO:0003676">
    <property type="term" value="F:nucleic acid binding"/>
    <property type="evidence" value="ECO:0007669"/>
    <property type="project" value="InterPro"/>
</dbReference>
<dbReference type="GO" id="GO:0015074">
    <property type="term" value="P:DNA integration"/>
    <property type="evidence" value="ECO:0007669"/>
    <property type="project" value="InterPro"/>
</dbReference>
<comment type="caution">
    <text evidence="3">The sequence shown here is derived from an EMBL/GenBank/DDBJ whole genome shotgun (WGS) entry which is preliminary data.</text>
</comment>
<dbReference type="InterPro" id="IPR013103">
    <property type="entry name" value="RVT_2"/>
</dbReference>